<evidence type="ECO:0000313" key="1">
    <source>
        <dbReference type="EMBL" id="KAH7953895.1"/>
    </source>
</evidence>
<name>A0ACB8CXK7_DERSI</name>
<reference evidence="1" key="1">
    <citation type="submission" date="2020-05" db="EMBL/GenBank/DDBJ databases">
        <title>Large-scale comparative analyses of tick genomes elucidate their genetic diversity and vector capacities.</title>
        <authorList>
            <person name="Jia N."/>
            <person name="Wang J."/>
            <person name="Shi W."/>
            <person name="Du L."/>
            <person name="Sun Y."/>
            <person name="Zhan W."/>
            <person name="Jiang J."/>
            <person name="Wang Q."/>
            <person name="Zhang B."/>
            <person name="Ji P."/>
            <person name="Sakyi L.B."/>
            <person name="Cui X."/>
            <person name="Yuan T."/>
            <person name="Jiang B."/>
            <person name="Yang W."/>
            <person name="Lam T.T.-Y."/>
            <person name="Chang Q."/>
            <person name="Ding S."/>
            <person name="Wang X."/>
            <person name="Zhu J."/>
            <person name="Ruan X."/>
            <person name="Zhao L."/>
            <person name="Wei J."/>
            <person name="Que T."/>
            <person name="Du C."/>
            <person name="Cheng J."/>
            <person name="Dai P."/>
            <person name="Han X."/>
            <person name="Huang E."/>
            <person name="Gao Y."/>
            <person name="Liu J."/>
            <person name="Shao H."/>
            <person name="Ye R."/>
            <person name="Li L."/>
            <person name="Wei W."/>
            <person name="Wang X."/>
            <person name="Wang C."/>
            <person name="Yang T."/>
            <person name="Huo Q."/>
            <person name="Li W."/>
            <person name="Guo W."/>
            <person name="Chen H."/>
            <person name="Zhou L."/>
            <person name="Ni X."/>
            <person name="Tian J."/>
            <person name="Zhou Y."/>
            <person name="Sheng Y."/>
            <person name="Liu T."/>
            <person name="Pan Y."/>
            <person name="Xia L."/>
            <person name="Li J."/>
            <person name="Zhao F."/>
            <person name="Cao W."/>
        </authorList>
    </citation>
    <scope>NUCLEOTIDE SEQUENCE</scope>
    <source>
        <strain evidence="1">Dsil-2018</strain>
    </source>
</reference>
<dbReference type="EMBL" id="CM023473">
    <property type="protein sequence ID" value="KAH7953895.1"/>
    <property type="molecule type" value="Genomic_DNA"/>
</dbReference>
<sequence>MHSTNEIRRLRGATAGIDVPVGELLQQLFVGTRILVDYTLELLAYCRLGTTGVNEVSQQMPRFLTAHLAIQAVANFGTNSCSMQLPPGNQHHWIREVLRSPRTPLFRRLDLFSGITAKKPLARRSGPANPNDKLGGGGDAGEHALDAGGLDPDCFDPNDGFDG</sequence>
<organism evidence="1 2">
    <name type="scientific">Dermacentor silvarum</name>
    <name type="common">Tick</name>
    <dbReference type="NCBI Taxonomy" id="543639"/>
    <lineage>
        <taxon>Eukaryota</taxon>
        <taxon>Metazoa</taxon>
        <taxon>Ecdysozoa</taxon>
        <taxon>Arthropoda</taxon>
        <taxon>Chelicerata</taxon>
        <taxon>Arachnida</taxon>
        <taxon>Acari</taxon>
        <taxon>Parasitiformes</taxon>
        <taxon>Ixodida</taxon>
        <taxon>Ixodoidea</taxon>
        <taxon>Ixodidae</taxon>
        <taxon>Rhipicephalinae</taxon>
        <taxon>Dermacentor</taxon>
    </lineage>
</organism>
<proteinExistence type="predicted"/>
<accession>A0ACB8CXK7</accession>
<evidence type="ECO:0000313" key="2">
    <source>
        <dbReference type="Proteomes" id="UP000821865"/>
    </source>
</evidence>
<dbReference type="Proteomes" id="UP000821865">
    <property type="component" value="Chromosome 4"/>
</dbReference>
<gene>
    <name evidence="1" type="ORF">HPB49_013798</name>
</gene>
<comment type="caution">
    <text evidence="1">The sequence shown here is derived from an EMBL/GenBank/DDBJ whole genome shotgun (WGS) entry which is preliminary data.</text>
</comment>
<keyword evidence="2" id="KW-1185">Reference proteome</keyword>
<protein>
    <submittedName>
        <fullName evidence="1">Uncharacterized protein</fullName>
    </submittedName>
</protein>